<organism evidence="6 7">
    <name type="scientific">Kribbella deserti</name>
    <dbReference type="NCBI Taxonomy" id="1926257"/>
    <lineage>
        <taxon>Bacteria</taxon>
        <taxon>Bacillati</taxon>
        <taxon>Actinomycetota</taxon>
        <taxon>Actinomycetes</taxon>
        <taxon>Propionibacteriales</taxon>
        <taxon>Kribbellaceae</taxon>
        <taxon>Kribbella</taxon>
    </lineage>
</organism>
<keyword evidence="1" id="KW-0808">Transferase</keyword>
<dbReference type="SMART" id="SM01012">
    <property type="entry name" value="ANTAR"/>
    <property type="match status" value="1"/>
</dbReference>
<name>A0ABV6QFS3_9ACTN</name>
<keyword evidence="2" id="KW-0418">Kinase</keyword>
<protein>
    <submittedName>
        <fullName evidence="6">GAF and ANTAR domain-containing protein</fullName>
    </submittedName>
</protein>
<accession>A0ABV6QFS3</accession>
<dbReference type="InterPro" id="IPR011006">
    <property type="entry name" value="CheY-like_superfamily"/>
</dbReference>
<evidence type="ECO:0000259" key="5">
    <source>
        <dbReference type="PROSITE" id="PS50921"/>
    </source>
</evidence>
<reference evidence="6 7" key="1">
    <citation type="submission" date="2024-09" db="EMBL/GenBank/DDBJ databases">
        <authorList>
            <person name="Sun Q."/>
            <person name="Mori K."/>
        </authorList>
    </citation>
    <scope>NUCLEOTIDE SEQUENCE [LARGE SCALE GENOMIC DNA]</scope>
    <source>
        <strain evidence="6 7">CGMCC 1.15906</strain>
    </source>
</reference>
<evidence type="ECO:0000256" key="2">
    <source>
        <dbReference type="ARBA" id="ARBA00022777"/>
    </source>
</evidence>
<dbReference type="Pfam" id="PF13185">
    <property type="entry name" value="GAF_2"/>
    <property type="match status" value="1"/>
</dbReference>
<dbReference type="InterPro" id="IPR012074">
    <property type="entry name" value="GAF_ANTAR"/>
</dbReference>
<dbReference type="Gene3D" id="3.30.450.40">
    <property type="match status" value="1"/>
</dbReference>
<keyword evidence="3" id="KW-0805">Transcription regulation</keyword>
<dbReference type="PROSITE" id="PS50921">
    <property type="entry name" value="ANTAR"/>
    <property type="match status" value="1"/>
</dbReference>
<dbReference type="InterPro" id="IPR005561">
    <property type="entry name" value="ANTAR"/>
</dbReference>
<feature type="domain" description="ANTAR" evidence="5">
    <location>
        <begin position="160"/>
        <end position="221"/>
    </location>
</feature>
<dbReference type="PIRSF" id="PIRSF036625">
    <property type="entry name" value="GAF_ANTAR"/>
    <property type="match status" value="1"/>
</dbReference>
<gene>
    <name evidence="6" type="ORF">ACFFGN_05400</name>
</gene>
<dbReference type="SUPFAM" id="SSF52172">
    <property type="entry name" value="CheY-like"/>
    <property type="match status" value="1"/>
</dbReference>
<dbReference type="Proteomes" id="UP001589890">
    <property type="component" value="Unassembled WGS sequence"/>
</dbReference>
<evidence type="ECO:0000313" key="7">
    <source>
        <dbReference type="Proteomes" id="UP001589890"/>
    </source>
</evidence>
<evidence type="ECO:0000256" key="1">
    <source>
        <dbReference type="ARBA" id="ARBA00022679"/>
    </source>
</evidence>
<dbReference type="RefSeq" id="WP_380044187.1">
    <property type="nucleotide sequence ID" value="NZ_JBHLTC010000005.1"/>
</dbReference>
<evidence type="ECO:0000313" key="6">
    <source>
        <dbReference type="EMBL" id="MFC0623488.1"/>
    </source>
</evidence>
<dbReference type="InterPro" id="IPR029016">
    <property type="entry name" value="GAF-like_dom_sf"/>
</dbReference>
<keyword evidence="4" id="KW-0804">Transcription</keyword>
<dbReference type="InterPro" id="IPR036388">
    <property type="entry name" value="WH-like_DNA-bd_sf"/>
</dbReference>
<dbReference type="Gene3D" id="1.10.10.10">
    <property type="entry name" value="Winged helix-like DNA-binding domain superfamily/Winged helix DNA-binding domain"/>
    <property type="match status" value="1"/>
</dbReference>
<dbReference type="Pfam" id="PF03861">
    <property type="entry name" value="ANTAR"/>
    <property type="match status" value="1"/>
</dbReference>
<evidence type="ECO:0000256" key="4">
    <source>
        <dbReference type="ARBA" id="ARBA00023163"/>
    </source>
</evidence>
<comment type="caution">
    <text evidence="6">The sequence shown here is derived from an EMBL/GenBank/DDBJ whole genome shotgun (WGS) entry which is preliminary data.</text>
</comment>
<dbReference type="EMBL" id="JBHLTC010000005">
    <property type="protein sequence ID" value="MFC0623488.1"/>
    <property type="molecule type" value="Genomic_DNA"/>
</dbReference>
<sequence>MVDYIADHSAAREFAELATELHDTNTVEETVEAVVQFALRAVNVEHAGVVLATRDTIEISAVSDPLLDDIYRAKIAHGEGPLLDALRSQTIVQITDVATEPDKPWRAMLLEHGIRSILHLPLGASERTIGVLSLYCETPNAFSEDEIAVGDILARHASLAVASARHEETLAKAIDARKAVGMAMGMLMLKYDLDEPRAFAVLQRYSQDHNRKLRVVAQEVIDTRKLPT</sequence>
<dbReference type="InterPro" id="IPR003018">
    <property type="entry name" value="GAF"/>
</dbReference>
<keyword evidence="7" id="KW-1185">Reference proteome</keyword>
<dbReference type="SUPFAM" id="SSF55781">
    <property type="entry name" value="GAF domain-like"/>
    <property type="match status" value="1"/>
</dbReference>
<dbReference type="SMART" id="SM00065">
    <property type="entry name" value="GAF"/>
    <property type="match status" value="1"/>
</dbReference>
<evidence type="ECO:0000256" key="3">
    <source>
        <dbReference type="ARBA" id="ARBA00023015"/>
    </source>
</evidence>
<proteinExistence type="predicted"/>